<reference evidence="1 2" key="1">
    <citation type="submission" date="2019-03" db="EMBL/GenBank/DDBJ databases">
        <title>First draft genome of Liparis tanakae, snailfish: a comprehensive survey of snailfish specific genes.</title>
        <authorList>
            <person name="Kim W."/>
            <person name="Song I."/>
            <person name="Jeong J.-H."/>
            <person name="Kim D."/>
            <person name="Kim S."/>
            <person name="Ryu S."/>
            <person name="Song J.Y."/>
            <person name="Lee S.K."/>
        </authorList>
    </citation>
    <scope>NUCLEOTIDE SEQUENCE [LARGE SCALE GENOMIC DNA]</scope>
    <source>
        <tissue evidence="1">Muscle</tissue>
    </source>
</reference>
<organism evidence="1 2">
    <name type="scientific">Liparis tanakae</name>
    <name type="common">Tanaka's snailfish</name>
    <dbReference type="NCBI Taxonomy" id="230148"/>
    <lineage>
        <taxon>Eukaryota</taxon>
        <taxon>Metazoa</taxon>
        <taxon>Chordata</taxon>
        <taxon>Craniata</taxon>
        <taxon>Vertebrata</taxon>
        <taxon>Euteleostomi</taxon>
        <taxon>Actinopterygii</taxon>
        <taxon>Neopterygii</taxon>
        <taxon>Teleostei</taxon>
        <taxon>Neoteleostei</taxon>
        <taxon>Acanthomorphata</taxon>
        <taxon>Eupercaria</taxon>
        <taxon>Perciformes</taxon>
        <taxon>Cottioidei</taxon>
        <taxon>Cottales</taxon>
        <taxon>Liparidae</taxon>
        <taxon>Liparis</taxon>
    </lineage>
</organism>
<sequence>MYLGIEPATP</sequence>
<protein>
    <submittedName>
        <fullName evidence="1">Uncharacterized protein</fullName>
    </submittedName>
</protein>
<gene>
    <name evidence="1" type="ORF">EYF80_063210</name>
</gene>
<evidence type="ECO:0000313" key="2">
    <source>
        <dbReference type="Proteomes" id="UP000314294"/>
    </source>
</evidence>
<dbReference type="EMBL" id="SRLO01009792">
    <property type="protein sequence ID" value="TNN26654.1"/>
    <property type="molecule type" value="Genomic_DNA"/>
</dbReference>
<comment type="caution">
    <text evidence="1">The sequence shown here is derived from an EMBL/GenBank/DDBJ whole genome shotgun (WGS) entry which is preliminary data.</text>
</comment>
<accession>A0A4Z2EDT4</accession>
<evidence type="ECO:0000313" key="1">
    <source>
        <dbReference type="EMBL" id="TNN26654.1"/>
    </source>
</evidence>
<proteinExistence type="predicted"/>
<name>A0A4Z2EDT4_9TELE</name>
<dbReference type="Proteomes" id="UP000314294">
    <property type="component" value="Unassembled WGS sequence"/>
</dbReference>
<keyword evidence="2" id="KW-1185">Reference proteome</keyword>